<reference evidence="1" key="1">
    <citation type="submission" date="2022-02" db="EMBL/GenBank/DDBJ databases">
        <title>Plant Genome Project.</title>
        <authorList>
            <person name="Zhang R.-G."/>
        </authorList>
    </citation>
    <scope>NUCLEOTIDE SEQUENCE</scope>
    <source>
        <strain evidence="1">AT1</strain>
    </source>
</reference>
<sequence length="134" mass="14739">MPKTPLFSLASHPPSPPHPSKPIPNQSHSSIASTTSSSTASSSSSLSLSTAVFPHPWFGTSRLAAAKRQFTLQSHHNTSQLDRLNIDDFEVEDAVRPDFPCPYCYEDFDIVSLCSHLEDEHSFESKSALSFSFN</sequence>
<dbReference type="Proteomes" id="UP001062846">
    <property type="component" value="Chromosome 11"/>
</dbReference>
<protein>
    <submittedName>
        <fullName evidence="1">Uncharacterized protein</fullName>
    </submittedName>
</protein>
<dbReference type="EMBL" id="CM046398">
    <property type="protein sequence ID" value="KAI8531188.1"/>
    <property type="molecule type" value="Genomic_DNA"/>
</dbReference>
<accession>A0ACC0LSP5</accession>
<proteinExistence type="predicted"/>
<evidence type="ECO:0000313" key="2">
    <source>
        <dbReference type="Proteomes" id="UP001062846"/>
    </source>
</evidence>
<name>A0ACC0LSP5_RHOML</name>
<gene>
    <name evidence="1" type="ORF">RHMOL_Rhmol11G0117700</name>
</gene>
<organism evidence="1 2">
    <name type="scientific">Rhododendron molle</name>
    <name type="common">Chinese azalea</name>
    <name type="synonym">Azalea mollis</name>
    <dbReference type="NCBI Taxonomy" id="49168"/>
    <lineage>
        <taxon>Eukaryota</taxon>
        <taxon>Viridiplantae</taxon>
        <taxon>Streptophyta</taxon>
        <taxon>Embryophyta</taxon>
        <taxon>Tracheophyta</taxon>
        <taxon>Spermatophyta</taxon>
        <taxon>Magnoliopsida</taxon>
        <taxon>eudicotyledons</taxon>
        <taxon>Gunneridae</taxon>
        <taxon>Pentapetalae</taxon>
        <taxon>asterids</taxon>
        <taxon>Ericales</taxon>
        <taxon>Ericaceae</taxon>
        <taxon>Ericoideae</taxon>
        <taxon>Rhodoreae</taxon>
        <taxon>Rhododendron</taxon>
    </lineage>
</organism>
<evidence type="ECO:0000313" key="1">
    <source>
        <dbReference type="EMBL" id="KAI8531188.1"/>
    </source>
</evidence>
<comment type="caution">
    <text evidence="1">The sequence shown here is derived from an EMBL/GenBank/DDBJ whole genome shotgun (WGS) entry which is preliminary data.</text>
</comment>
<keyword evidence="2" id="KW-1185">Reference proteome</keyword>